<evidence type="ECO:0000313" key="2">
    <source>
        <dbReference type="Proteomes" id="UP000240325"/>
    </source>
</evidence>
<organism evidence="1">
    <name type="scientific">Bodo saltans virus</name>
    <dbReference type="NCBI Taxonomy" id="2024608"/>
    <lineage>
        <taxon>Viruses</taxon>
        <taxon>Varidnaviria</taxon>
        <taxon>Bamfordvirae</taxon>
        <taxon>Nucleocytoviricota</taxon>
        <taxon>Megaviricetes</taxon>
        <taxon>Imitervirales</taxon>
        <taxon>Mimiviridae</taxon>
        <taxon>Klosneuvirinae</taxon>
        <taxon>Theiavirus</taxon>
        <taxon>Theiavirus salishense</taxon>
    </lineage>
</organism>
<dbReference type="Proteomes" id="UP000240325">
    <property type="component" value="Segment"/>
</dbReference>
<sequence length="396" mass="47472">MDNDYISTSKCRKTKRARNVEKISKFDIVERCGSHSQSALYPITKVDELFGINQPIKVDYAHKSGIDIIELLESECISKETHFIRYNNDYRTFYKMPIIRHVKNDANFMNAPNTNHWFSYNKKTYNPDFLYDLNDDGTSLKIKKICNIHIDEPHFNNDKIQKIYCKNRDSWIHTFDYYNFIIGNYRQKIYPNHEKIPTVFNFHGEYYLTHLYIFGDDIQYSIYPSYDNEYSCSMKHRIKIVDNQNNVPYTKKFELYYKYKNEWFFANKFDGVSDIFKGNLISLEHCYNTKDGLLCSEIKIVPLECHISFGYRISFYGTNTNKCNNANEYVEYSVEKTNNRNGYHDGVYDKIIKHNYRDLSMKYPCDNGSMLNRKKTKQENCEFERLRYNNHNQNYE</sequence>
<keyword evidence="2" id="KW-1185">Reference proteome</keyword>
<evidence type="ECO:0000313" key="1">
    <source>
        <dbReference type="EMBL" id="ATZ81128.1"/>
    </source>
</evidence>
<gene>
    <name evidence="1" type="ORF">BMW23_1084</name>
</gene>
<accession>A0A2H4UW09</accession>
<name>A0A2H4UW09_9VIRU</name>
<proteinExistence type="predicted"/>
<protein>
    <submittedName>
        <fullName evidence="1">Uncharacterized protein</fullName>
    </submittedName>
</protein>
<reference evidence="1" key="1">
    <citation type="journal article" date="2017" name="Elife">
        <title>The kinetoplastid-infecting Bodo saltans virus (BsV), a window into the most abundant giant viruses in the sea.</title>
        <authorList>
            <person name="Deeg C.M."/>
            <person name="Chow C.-E.T."/>
            <person name="Suttle C.A."/>
        </authorList>
    </citation>
    <scope>NUCLEOTIDE SEQUENCE</scope>
    <source>
        <strain evidence="1">NG1</strain>
    </source>
</reference>
<dbReference type="EMBL" id="MF782455">
    <property type="protein sequence ID" value="ATZ81128.1"/>
    <property type="molecule type" value="Genomic_DNA"/>
</dbReference>